<dbReference type="AlphaFoldDB" id="A0A5C3L9M2"/>
<dbReference type="InterPro" id="IPR055217">
    <property type="entry name" value="TPR_EMC2"/>
</dbReference>
<evidence type="ECO:0000259" key="5">
    <source>
        <dbReference type="Pfam" id="PF22890"/>
    </source>
</evidence>
<keyword evidence="2 3" id="KW-0802">TPR repeat</keyword>
<comment type="function">
    <text evidence="4">Part of the endoplasmic reticulum membrane protein complex (EMC) that enables the energy-independent insertion into endoplasmic reticulum membranes of newly synthesized membrane proteins.</text>
</comment>
<accession>A0A5C3L9M2</accession>
<comment type="subunit">
    <text evidence="4">Component of the ER membrane protein complex (EMC).</text>
</comment>
<keyword evidence="4" id="KW-0472">Membrane</keyword>
<dbReference type="STRING" id="230819.A0A5C3L9M2"/>
<comment type="subcellular location">
    <subcellularLocation>
        <location evidence="4">Endoplasmic reticulum membrane</location>
        <topology evidence="4">Peripheral membrane protein</topology>
        <orientation evidence="4">Cytoplasmic side</orientation>
    </subcellularLocation>
</comment>
<dbReference type="PANTHER" id="PTHR12760">
    <property type="entry name" value="TETRATRICOPEPTIDE REPEAT PROTEIN"/>
    <property type="match status" value="1"/>
</dbReference>
<evidence type="ECO:0000313" key="6">
    <source>
        <dbReference type="EMBL" id="TFK29527.1"/>
    </source>
</evidence>
<evidence type="ECO:0000256" key="4">
    <source>
        <dbReference type="RuleBase" id="RU367091"/>
    </source>
</evidence>
<dbReference type="SMART" id="SM00028">
    <property type="entry name" value="TPR"/>
    <property type="match status" value="2"/>
</dbReference>
<evidence type="ECO:0000256" key="1">
    <source>
        <dbReference type="ARBA" id="ARBA00022737"/>
    </source>
</evidence>
<reference evidence="6 7" key="1">
    <citation type="journal article" date="2019" name="Nat. Ecol. Evol.">
        <title>Megaphylogeny resolves global patterns of mushroom evolution.</title>
        <authorList>
            <person name="Varga T."/>
            <person name="Krizsan K."/>
            <person name="Foldi C."/>
            <person name="Dima B."/>
            <person name="Sanchez-Garcia M."/>
            <person name="Sanchez-Ramirez S."/>
            <person name="Szollosi G.J."/>
            <person name="Szarkandi J.G."/>
            <person name="Papp V."/>
            <person name="Albert L."/>
            <person name="Andreopoulos W."/>
            <person name="Angelini C."/>
            <person name="Antonin V."/>
            <person name="Barry K.W."/>
            <person name="Bougher N.L."/>
            <person name="Buchanan P."/>
            <person name="Buyck B."/>
            <person name="Bense V."/>
            <person name="Catcheside P."/>
            <person name="Chovatia M."/>
            <person name="Cooper J."/>
            <person name="Damon W."/>
            <person name="Desjardin D."/>
            <person name="Finy P."/>
            <person name="Geml J."/>
            <person name="Haridas S."/>
            <person name="Hughes K."/>
            <person name="Justo A."/>
            <person name="Karasinski D."/>
            <person name="Kautmanova I."/>
            <person name="Kiss B."/>
            <person name="Kocsube S."/>
            <person name="Kotiranta H."/>
            <person name="LaButti K.M."/>
            <person name="Lechner B.E."/>
            <person name="Liimatainen K."/>
            <person name="Lipzen A."/>
            <person name="Lukacs Z."/>
            <person name="Mihaltcheva S."/>
            <person name="Morgado L.N."/>
            <person name="Niskanen T."/>
            <person name="Noordeloos M.E."/>
            <person name="Ohm R.A."/>
            <person name="Ortiz-Santana B."/>
            <person name="Ovrebo C."/>
            <person name="Racz N."/>
            <person name="Riley R."/>
            <person name="Savchenko A."/>
            <person name="Shiryaev A."/>
            <person name="Soop K."/>
            <person name="Spirin V."/>
            <person name="Szebenyi C."/>
            <person name="Tomsovsky M."/>
            <person name="Tulloss R.E."/>
            <person name="Uehling J."/>
            <person name="Grigoriev I.V."/>
            <person name="Vagvolgyi C."/>
            <person name="Papp T."/>
            <person name="Martin F.M."/>
            <person name="Miettinen O."/>
            <person name="Hibbett D.S."/>
            <person name="Nagy L.G."/>
        </authorList>
    </citation>
    <scope>NUCLEOTIDE SEQUENCE [LARGE SCALE GENOMIC DNA]</scope>
    <source>
        <strain evidence="6 7">CBS 121175</strain>
    </source>
</reference>
<keyword evidence="7" id="KW-1185">Reference proteome</keyword>
<dbReference type="InterPro" id="IPR039856">
    <property type="entry name" value="EMC2-like"/>
</dbReference>
<dbReference type="Gene3D" id="1.25.40.10">
    <property type="entry name" value="Tetratricopeptide repeat domain"/>
    <property type="match status" value="1"/>
</dbReference>
<feature type="domain" description="EMC2 TPR-like" evidence="5">
    <location>
        <begin position="100"/>
        <end position="190"/>
    </location>
</feature>
<name>A0A5C3L9M2_COPMA</name>
<dbReference type="PROSITE" id="PS50005">
    <property type="entry name" value="TPR"/>
    <property type="match status" value="1"/>
</dbReference>
<dbReference type="InterPro" id="IPR011990">
    <property type="entry name" value="TPR-like_helical_dom_sf"/>
</dbReference>
<keyword evidence="4" id="KW-0256">Endoplasmic reticulum</keyword>
<proteinExistence type="inferred from homology"/>
<comment type="similarity">
    <text evidence="4">Belongs to the EMC2 family.</text>
</comment>
<evidence type="ECO:0000256" key="2">
    <source>
        <dbReference type="ARBA" id="ARBA00022803"/>
    </source>
</evidence>
<dbReference type="Proteomes" id="UP000307440">
    <property type="component" value="Unassembled WGS sequence"/>
</dbReference>
<dbReference type="EMBL" id="ML210149">
    <property type="protein sequence ID" value="TFK29527.1"/>
    <property type="molecule type" value="Genomic_DNA"/>
</dbReference>
<feature type="repeat" description="TPR" evidence="3">
    <location>
        <begin position="146"/>
        <end position="179"/>
    </location>
</feature>
<protein>
    <recommendedName>
        <fullName evidence="4">ER membrane protein complex subunit 2</fullName>
    </recommendedName>
</protein>
<gene>
    <name evidence="6" type="ORF">FA15DRAFT_631955</name>
</gene>
<dbReference type="OrthoDB" id="124397at2759"/>
<sequence>MSVSSALQKLASYRVNNNRASQEVFKRGSIILKSGTSPRGEEGWAFLEQLALAAIDLDRLDVADVCIKQLADKFPESPRVDVLTGIRMEASESPETVLEYYQTLLQADSTNAAAWKRRISVLRNTGRIEKATEDLIQYLDTFYSDPEAWLELADIYITNRQYTSGLQALSHALILNPQNPFTFVQFAETAYTAGDLPLSLKMYLVAVDMIERDIDSPDSRPPSSLAFRAWWGVKLCSRHLVDSASASSPSNTAVPKNLKAVDELATERVLSAYKGEKLAEQRKLVEKWISLN</sequence>
<dbReference type="InterPro" id="IPR019734">
    <property type="entry name" value="TPR_rpt"/>
</dbReference>
<keyword evidence="1" id="KW-0677">Repeat</keyword>
<dbReference type="GO" id="GO:0072546">
    <property type="term" value="C:EMC complex"/>
    <property type="evidence" value="ECO:0007669"/>
    <property type="project" value="UniProtKB-UniRule"/>
</dbReference>
<dbReference type="Pfam" id="PF22890">
    <property type="entry name" value="TPR_EMC2"/>
    <property type="match status" value="1"/>
</dbReference>
<dbReference type="SUPFAM" id="SSF48452">
    <property type="entry name" value="TPR-like"/>
    <property type="match status" value="1"/>
</dbReference>
<evidence type="ECO:0000313" key="7">
    <source>
        <dbReference type="Proteomes" id="UP000307440"/>
    </source>
</evidence>
<organism evidence="6 7">
    <name type="scientific">Coprinopsis marcescibilis</name>
    <name type="common">Agaric fungus</name>
    <name type="synonym">Psathyrella marcescibilis</name>
    <dbReference type="NCBI Taxonomy" id="230819"/>
    <lineage>
        <taxon>Eukaryota</taxon>
        <taxon>Fungi</taxon>
        <taxon>Dikarya</taxon>
        <taxon>Basidiomycota</taxon>
        <taxon>Agaricomycotina</taxon>
        <taxon>Agaricomycetes</taxon>
        <taxon>Agaricomycetidae</taxon>
        <taxon>Agaricales</taxon>
        <taxon>Agaricineae</taxon>
        <taxon>Psathyrellaceae</taxon>
        <taxon>Coprinopsis</taxon>
    </lineage>
</organism>
<evidence type="ECO:0000256" key="3">
    <source>
        <dbReference type="PROSITE-ProRule" id="PRU00339"/>
    </source>
</evidence>